<dbReference type="Pfam" id="PF00008">
    <property type="entry name" value="EGF"/>
    <property type="match status" value="1"/>
</dbReference>
<keyword evidence="4 5" id="KW-1015">Disulfide bond</keyword>
<dbReference type="Proteomes" id="UP001159405">
    <property type="component" value="Unassembled WGS sequence"/>
</dbReference>
<dbReference type="PROSITE" id="PS01187">
    <property type="entry name" value="EGF_CA"/>
    <property type="match status" value="2"/>
</dbReference>
<dbReference type="InterPro" id="IPR005492">
    <property type="entry name" value="EPTP"/>
</dbReference>
<gene>
    <name evidence="7" type="ORF">PLOB_00020576</name>
</gene>
<evidence type="ECO:0000313" key="8">
    <source>
        <dbReference type="Proteomes" id="UP001159405"/>
    </source>
</evidence>
<evidence type="ECO:0000256" key="3">
    <source>
        <dbReference type="ARBA" id="ARBA00022737"/>
    </source>
</evidence>
<evidence type="ECO:0000256" key="1">
    <source>
        <dbReference type="ARBA" id="ARBA00022536"/>
    </source>
</evidence>
<dbReference type="PANTHER" id="PTHR15261:SF4">
    <property type="entry name" value="THROMBOSPONDIN-TYPE LAMININ G DOMAIN AND EAR REPEAT-CONTAINING PROTEIN"/>
    <property type="match status" value="1"/>
</dbReference>
<dbReference type="SMART" id="SM00179">
    <property type="entry name" value="EGF_CA"/>
    <property type="match status" value="4"/>
</dbReference>
<evidence type="ECO:0000256" key="5">
    <source>
        <dbReference type="PROSITE-ProRule" id="PRU00076"/>
    </source>
</evidence>
<feature type="non-terminal residue" evidence="7">
    <location>
        <position position="1"/>
    </location>
</feature>
<feature type="domain" description="EGF-like" evidence="6">
    <location>
        <begin position="569"/>
        <end position="607"/>
    </location>
</feature>
<feature type="domain" description="EGF-like" evidence="6">
    <location>
        <begin position="82"/>
        <end position="122"/>
    </location>
</feature>
<sequence>GCRRLKFISPADNRRLVNHAILNRSTGIHGSCHHFCAMERDCVSVNISPVLNDTVVCELNDADALQNPGDLKVTPGWTYRGTENMCSSNPCFNNGECLNGFTDKKYLCLCPEGIGYTGEKCNNDINECEDGSHNCDKNANCTNTVGSFICTCNPGFQGNGQSCTDYDECSNRSRNCHENATCINTAGYFECICNPGFTGNGRICAGCGINLRHFEQYQDLLTKGGRDVENFTINGSLFLAFANHFDDVEQWRTNSFIYKMNPSTEQFVLYQTINSVGPYDIEYFNISNTHYLAIASHHDGITYRLDSGIFQWNGDQFVPFQSIATNGAGSFTSFKIMEESFLAVSNFYNDTSHFISSTVYKWNTNKFVKHQEIQTEGALSGEAFEINNETFFVFGNYANSKNGQFVNSTVYKWSGRYFTKFQSLESFGAWHVEFFESNGDTFLAFANHHNGTTYNLESFIYKWNGSKFVLFQSIPTRGASALYPFVVCGQMFVTVVNYYDQQKTVERYSTTSDVYQFTGGHFIKYREIPTLAATAVTAFEFKNQVYIAIETFGSHFFVSFKTVIAVLMDINECEDGSHNCDRDANCTNTSGSFICTCNPGLVGNGRSRTDFDECSNGSHDCHENATCFNTAGYFECICNPGFTGDGRICADCAINLRHFQQYQGLPTKGAHDVQHFSINGSLFLAFANYFDDVERWRTSSFIYKMNPSTDQFVLYQTIDIVGAFDVEYFNIGNKHYLAIASHNNGITYRLDSRILQWNGNQFVPFQSIATNGAASFTFFKIMEESFLAVSNFYNDTSHSISSIVYKWNINKFEKYQEIETEGALSGAALEIHNETFFVFGNFVNAKHGHSVNSTVYKWSGRYFAKFQSLESFGAWHVEF</sequence>
<feature type="domain" description="EGF-like" evidence="6">
    <location>
        <begin position="165"/>
        <end position="205"/>
    </location>
</feature>
<comment type="caution">
    <text evidence="7">The sequence shown here is derived from an EMBL/GenBank/DDBJ whole genome shotgun (WGS) entry which is preliminary data.</text>
</comment>
<dbReference type="InterPro" id="IPR049883">
    <property type="entry name" value="NOTCH1_EGF-like"/>
</dbReference>
<dbReference type="InterPro" id="IPR018097">
    <property type="entry name" value="EGF_Ca-bd_CS"/>
</dbReference>
<name>A0ABN8NP24_9CNID</name>
<dbReference type="SUPFAM" id="SSF75011">
    <property type="entry name" value="3-carboxy-cis,cis-mucoante lactonizing enzyme"/>
    <property type="match status" value="1"/>
</dbReference>
<evidence type="ECO:0000256" key="4">
    <source>
        <dbReference type="ARBA" id="ARBA00023157"/>
    </source>
</evidence>
<dbReference type="InterPro" id="IPR000152">
    <property type="entry name" value="EGF-type_Asp/Asn_hydroxyl_site"/>
</dbReference>
<dbReference type="Gene3D" id="2.10.25.10">
    <property type="entry name" value="Laminin"/>
    <property type="match status" value="5"/>
</dbReference>
<reference evidence="7 8" key="1">
    <citation type="submission" date="2022-05" db="EMBL/GenBank/DDBJ databases">
        <authorList>
            <consortium name="Genoscope - CEA"/>
            <person name="William W."/>
        </authorList>
    </citation>
    <scope>NUCLEOTIDE SEQUENCE [LARGE SCALE GENOMIC DNA]</scope>
</reference>
<comment type="caution">
    <text evidence="5">Lacks conserved residue(s) required for the propagation of feature annotation.</text>
</comment>
<keyword evidence="8" id="KW-1185">Reference proteome</keyword>
<dbReference type="PROSITE" id="PS00010">
    <property type="entry name" value="ASX_HYDROXYL"/>
    <property type="match status" value="4"/>
</dbReference>
<dbReference type="SMART" id="SM00181">
    <property type="entry name" value="EGF"/>
    <property type="match status" value="5"/>
</dbReference>
<dbReference type="PROSITE" id="PS50912">
    <property type="entry name" value="EAR"/>
    <property type="match status" value="10"/>
</dbReference>
<dbReference type="SUPFAM" id="SSF57184">
    <property type="entry name" value="Growth factor receptor domain"/>
    <property type="match status" value="2"/>
</dbReference>
<feature type="domain" description="EGF-like" evidence="6">
    <location>
        <begin position="124"/>
        <end position="164"/>
    </location>
</feature>
<dbReference type="EMBL" id="CALNXK010000024">
    <property type="protein sequence ID" value="CAH3111713.1"/>
    <property type="molecule type" value="Genomic_DNA"/>
</dbReference>
<feature type="non-terminal residue" evidence="7">
    <location>
        <position position="879"/>
    </location>
</feature>
<dbReference type="InterPro" id="IPR001881">
    <property type="entry name" value="EGF-like_Ca-bd_dom"/>
</dbReference>
<feature type="disulfide bond" evidence="5">
    <location>
        <begin position="91"/>
        <end position="108"/>
    </location>
</feature>
<dbReference type="PROSITE" id="PS01186">
    <property type="entry name" value="EGF_2"/>
    <property type="match status" value="3"/>
</dbReference>
<dbReference type="Pfam" id="PF07645">
    <property type="entry name" value="EGF_CA"/>
    <property type="match status" value="1"/>
</dbReference>
<organism evidence="7 8">
    <name type="scientific">Porites lobata</name>
    <dbReference type="NCBI Taxonomy" id="104759"/>
    <lineage>
        <taxon>Eukaryota</taxon>
        <taxon>Metazoa</taxon>
        <taxon>Cnidaria</taxon>
        <taxon>Anthozoa</taxon>
        <taxon>Hexacorallia</taxon>
        <taxon>Scleractinia</taxon>
        <taxon>Fungiina</taxon>
        <taxon>Poritidae</taxon>
        <taxon>Porites</taxon>
    </lineage>
</organism>
<dbReference type="Pfam" id="PF03736">
    <property type="entry name" value="EPTP"/>
    <property type="match status" value="9"/>
</dbReference>
<keyword evidence="3" id="KW-0677">Repeat</keyword>
<dbReference type="Pfam" id="PF12947">
    <property type="entry name" value="EGF_3"/>
    <property type="match status" value="3"/>
</dbReference>
<keyword evidence="1 5" id="KW-0245">EGF-like domain</keyword>
<evidence type="ECO:0000313" key="7">
    <source>
        <dbReference type="EMBL" id="CAH3111713.1"/>
    </source>
</evidence>
<proteinExistence type="predicted"/>
<dbReference type="InterPro" id="IPR000742">
    <property type="entry name" value="EGF"/>
</dbReference>
<dbReference type="InterPro" id="IPR009030">
    <property type="entry name" value="Growth_fac_rcpt_cys_sf"/>
</dbReference>
<evidence type="ECO:0000256" key="2">
    <source>
        <dbReference type="ARBA" id="ARBA00022729"/>
    </source>
</evidence>
<accession>A0ABN8NP24</accession>
<dbReference type="PROSITE" id="PS50026">
    <property type="entry name" value="EGF_3"/>
    <property type="match status" value="5"/>
</dbReference>
<dbReference type="InterPro" id="IPR024731">
    <property type="entry name" value="NELL2-like_EGF"/>
</dbReference>
<dbReference type="PANTHER" id="PTHR15261">
    <property type="entry name" value="THROMBOSPONDIN-TYPE LAMININ G DOMAIN AND EAR REPEAT-CONTAINING"/>
    <property type="match status" value="1"/>
</dbReference>
<protein>
    <recommendedName>
        <fullName evidence="6">EGF-like domain-containing protein</fullName>
    </recommendedName>
</protein>
<feature type="domain" description="EGF-like" evidence="6">
    <location>
        <begin position="610"/>
        <end position="650"/>
    </location>
</feature>
<dbReference type="CDD" id="cd00054">
    <property type="entry name" value="EGF_CA"/>
    <property type="match status" value="5"/>
</dbReference>
<dbReference type="InterPro" id="IPR009039">
    <property type="entry name" value="EAR"/>
</dbReference>
<evidence type="ECO:0000259" key="6">
    <source>
        <dbReference type="PROSITE" id="PS50026"/>
    </source>
</evidence>
<keyword evidence="2" id="KW-0732">Signal</keyword>